<dbReference type="GO" id="GO:0003700">
    <property type="term" value="F:DNA-binding transcription factor activity"/>
    <property type="evidence" value="ECO:0007669"/>
    <property type="project" value="TreeGrafter"/>
</dbReference>
<dbReference type="InterPro" id="IPR010982">
    <property type="entry name" value="Lambda_DNA-bd_dom_sf"/>
</dbReference>
<organism evidence="4 5">
    <name type="scientific">Sphingomonas alpina</name>
    <dbReference type="NCBI Taxonomy" id="653931"/>
    <lineage>
        <taxon>Bacteria</taxon>
        <taxon>Pseudomonadati</taxon>
        <taxon>Pseudomonadota</taxon>
        <taxon>Alphaproteobacteria</taxon>
        <taxon>Sphingomonadales</taxon>
        <taxon>Sphingomonadaceae</taxon>
        <taxon>Sphingomonas</taxon>
    </lineage>
</organism>
<evidence type="ECO:0000256" key="2">
    <source>
        <dbReference type="SAM" id="MobiDB-lite"/>
    </source>
</evidence>
<sequence length="131" mass="14702">MVKKLIDPPNRIRAVREARVPKVTLRQVAEALGTTQTVISRVETGERPLYMHMARRIAEVLGVSVADLLNEEDNPYRLDDRERDVINAMRHGQAHVADAVHRVAESLNAFDPGAPAPPEPREDEHDTARRA</sequence>
<accession>A0A7H0LHX7</accession>
<dbReference type="InterPro" id="IPR050807">
    <property type="entry name" value="TransReg_Diox_bact_type"/>
</dbReference>
<dbReference type="RefSeq" id="WP_187761597.1">
    <property type="nucleotide sequence ID" value="NZ_CP061038.1"/>
</dbReference>
<dbReference type="SMART" id="SM00530">
    <property type="entry name" value="HTH_XRE"/>
    <property type="match status" value="1"/>
</dbReference>
<evidence type="ECO:0000259" key="3">
    <source>
        <dbReference type="PROSITE" id="PS50943"/>
    </source>
</evidence>
<reference evidence="4 5" key="1">
    <citation type="submission" date="2020-09" db="EMBL/GenBank/DDBJ databases">
        <title>Sphingomonas sp., a new species isolated from pork steak.</title>
        <authorList>
            <person name="Heidler von Heilborn D."/>
        </authorList>
    </citation>
    <scope>NUCLEOTIDE SEQUENCE [LARGE SCALE GENOMIC DNA]</scope>
    <source>
        <strain evidence="5">S8-3T</strain>
    </source>
</reference>
<dbReference type="Proteomes" id="UP000516148">
    <property type="component" value="Chromosome"/>
</dbReference>
<name>A0A7H0LHX7_9SPHN</name>
<dbReference type="KEGG" id="spap:H3Z74_21840"/>
<dbReference type="CDD" id="cd00093">
    <property type="entry name" value="HTH_XRE"/>
    <property type="match status" value="1"/>
</dbReference>
<dbReference type="GO" id="GO:0003677">
    <property type="term" value="F:DNA binding"/>
    <property type="evidence" value="ECO:0007669"/>
    <property type="project" value="UniProtKB-KW"/>
</dbReference>
<feature type="compositionally biased region" description="Basic and acidic residues" evidence="2">
    <location>
        <begin position="119"/>
        <end position="131"/>
    </location>
</feature>
<dbReference type="PANTHER" id="PTHR46797:SF1">
    <property type="entry name" value="METHYLPHOSPHONATE SYNTHASE"/>
    <property type="match status" value="1"/>
</dbReference>
<evidence type="ECO:0000313" key="4">
    <source>
        <dbReference type="EMBL" id="QNQ09280.1"/>
    </source>
</evidence>
<gene>
    <name evidence="4" type="ORF">H3Z74_21840</name>
</gene>
<dbReference type="SUPFAM" id="SSF47413">
    <property type="entry name" value="lambda repressor-like DNA-binding domains"/>
    <property type="match status" value="1"/>
</dbReference>
<protein>
    <submittedName>
        <fullName evidence="4">Helix-turn-helix transcriptional regulator</fullName>
    </submittedName>
</protein>
<dbReference type="AlphaFoldDB" id="A0A7H0LHX7"/>
<dbReference type="PANTHER" id="PTHR46797">
    <property type="entry name" value="HTH-TYPE TRANSCRIPTIONAL REGULATOR"/>
    <property type="match status" value="1"/>
</dbReference>
<dbReference type="Gene3D" id="1.10.260.40">
    <property type="entry name" value="lambda repressor-like DNA-binding domains"/>
    <property type="match status" value="1"/>
</dbReference>
<proteinExistence type="predicted"/>
<dbReference type="Pfam" id="PF13560">
    <property type="entry name" value="HTH_31"/>
    <property type="match status" value="1"/>
</dbReference>
<evidence type="ECO:0000313" key="5">
    <source>
        <dbReference type="Proteomes" id="UP000516148"/>
    </source>
</evidence>
<keyword evidence="5" id="KW-1185">Reference proteome</keyword>
<dbReference type="EMBL" id="CP061038">
    <property type="protein sequence ID" value="QNQ09280.1"/>
    <property type="molecule type" value="Genomic_DNA"/>
</dbReference>
<evidence type="ECO:0000256" key="1">
    <source>
        <dbReference type="ARBA" id="ARBA00023125"/>
    </source>
</evidence>
<feature type="region of interest" description="Disordered" evidence="2">
    <location>
        <begin position="106"/>
        <end position="131"/>
    </location>
</feature>
<keyword evidence="1" id="KW-0238">DNA-binding</keyword>
<dbReference type="InterPro" id="IPR001387">
    <property type="entry name" value="Cro/C1-type_HTH"/>
</dbReference>
<dbReference type="PROSITE" id="PS50943">
    <property type="entry name" value="HTH_CROC1"/>
    <property type="match status" value="1"/>
</dbReference>
<feature type="domain" description="HTH cro/C1-type" evidence="3">
    <location>
        <begin position="12"/>
        <end position="68"/>
    </location>
</feature>
<dbReference type="GO" id="GO:0005829">
    <property type="term" value="C:cytosol"/>
    <property type="evidence" value="ECO:0007669"/>
    <property type="project" value="TreeGrafter"/>
</dbReference>